<evidence type="ECO:0000313" key="2">
    <source>
        <dbReference type="Proteomes" id="UP000293652"/>
    </source>
</evidence>
<sequence>MLPLQRQFPFTAIDVARFHVLEHFVLFRTHGDALSFCFYAIPDAKPLSHFCWNSSRTADDFMTDID</sequence>
<organism evidence="1 2">
    <name type="scientific">Rhizobium leguminosarum</name>
    <dbReference type="NCBI Taxonomy" id="384"/>
    <lineage>
        <taxon>Bacteria</taxon>
        <taxon>Pseudomonadati</taxon>
        <taxon>Pseudomonadota</taxon>
        <taxon>Alphaproteobacteria</taxon>
        <taxon>Hyphomicrobiales</taxon>
        <taxon>Rhizobiaceae</taxon>
        <taxon>Rhizobium/Agrobacterium group</taxon>
        <taxon>Rhizobium</taxon>
    </lineage>
</organism>
<proteinExistence type="predicted"/>
<comment type="caution">
    <text evidence="1">The sequence shown here is derived from an EMBL/GenBank/DDBJ whole genome shotgun (WGS) entry which is preliminary data.</text>
</comment>
<geneLocation type="plasmid" evidence="1">
    <name>pSM145A_Rh02</name>
</geneLocation>
<dbReference type="EMBL" id="SIPC01000003">
    <property type="protein sequence ID" value="TAX68036.1"/>
    <property type="molecule type" value="Genomic_DNA"/>
</dbReference>
<reference evidence="1 2" key="1">
    <citation type="submission" date="2019-02" db="EMBL/GenBank/DDBJ databases">
        <title>The genomic architecture of introgression among sibling species of bacteria.</title>
        <authorList>
            <person name="Cavassim M.I.A."/>
            <person name="Moeskjaer S."/>
            <person name="Moslemi C."/>
            <person name="Fields B."/>
            <person name="Bachmann A."/>
            <person name="Vilhjalmsson B."/>
            <person name="Schierup M.H."/>
            <person name="Young J.P.W."/>
            <person name="Andersen S.U."/>
        </authorList>
    </citation>
    <scope>NUCLEOTIDE SEQUENCE [LARGE SCALE GENOMIC DNA]</scope>
    <source>
        <strain evidence="1 2">SM145A</strain>
        <plasmid evidence="1">pSM145A_Rh02</plasmid>
    </source>
</reference>
<dbReference type="AlphaFoldDB" id="A0A4Q8XSJ4"/>
<dbReference type="Proteomes" id="UP000293652">
    <property type="component" value="Unassembled WGS sequence"/>
</dbReference>
<evidence type="ECO:0000313" key="1">
    <source>
        <dbReference type="EMBL" id="TAX68036.1"/>
    </source>
</evidence>
<gene>
    <name evidence="1" type="ORF">ELI03_28540</name>
</gene>
<name>A0A4Q8XSJ4_RHILE</name>
<keyword evidence="1" id="KW-0614">Plasmid</keyword>
<accession>A0A4Q8XSJ4</accession>
<protein>
    <submittedName>
        <fullName evidence="1">Uncharacterized protein</fullName>
    </submittedName>
</protein>